<dbReference type="EMBL" id="SLWS01000007">
    <property type="protein sequence ID" value="TCO56096.1"/>
    <property type="molecule type" value="Genomic_DNA"/>
</dbReference>
<reference evidence="2 3" key="1">
    <citation type="submission" date="2019-03" db="EMBL/GenBank/DDBJ databases">
        <title>Genomic Encyclopedia of Type Strains, Phase IV (KMG-IV): sequencing the most valuable type-strain genomes for metagenomic binning, comparative biology and taxonomic classification.</title>
        <authorList>
            <person name="Goeker M."/>
        </authorList>
    </citation>
    <scope>NUCLEOTIDE SEQUENCE [LARGE SCALE GENOMIC DNA]</scope>
    <source>
        <strain evidence="2 3">DSM 45934</strain>
    </source>
</reference>
<proteinExistence type="predicted"/>
<dbReference type="RefSeq" id="WP_165960749.1">
    <property type="nucleotide sequence ID" value="NZ_SLWS01000007.1"/>
</dbReference>
<dbReference type="Gene3D" id="1.20.59.10">
    <property type="entry name" value="Chorismate mutase"/>
    <property type="match status" value="1"/>
</dbReference>
<name>A0A4R2JGM4_9PSEU</name>
<comment type="caution">
    <text evidence="2">The sequence shown here is derived from an EMBL/GenBank/DDBJ whole genome shotgun (WGS) entry which is preliminary data.</text>
</comment>
<dbReference type="Proteomes" id="UP000295680">
    <property type="component" value="Unassembled WGS sequence"/>
</dbReference>
<evidence type="ECO:0000313" key="2">
    <source>
        <dbReference type="EMBL" id="TCO56096.1"/>
    </source>
</evidence>
<dbReference type="InterPro" id="IPR036263">
    <property type="entry name" value="Chorismate_II_sf"/>
</dbReference>
<dbReference type="InterPro" id="IPR036979">
    <property type="entry name" value="CM_dom_sf"/>
</dbReference>
<dbReference type="AlphaFoldDB" id="A0A4R2JGM4"/>
<sequence>MKADAKLGPYRAELDALDTRLAELLAARLTVCARVAELKRAEGIPMMQPDRVARVRESYADRGRRLDLDPGFMRALAELIVAEACRIEDEIIDGQCR</sequence>
<evidence type="ECO:0000313" key="3">
    <source>
        <dbReference type="Proteomes" id="UP000295680"/>
    </source>
</evidence>
<dbReference type="GO" id="GO:0046417">
    <property type="term" value="P:chorismate metabolic process"/>
    <property type="evidence" value="ECO:0007669"/>
    <property type="project" value="InterPro"/>
</dbReference>
<feature type="domain" description="Chorismate mutase" evidence="1">
    <location>
        <begin position="1"/>
        <end position="92"/>
    </location>
</feature>
<dbReference type="SMART" id="SM00830">
    <property type="entry name" value="CM_2"/>
    <property type="match status" value="1"/>
</dbReference>
<accession>A0A4R2JGM4</accession>
<dbReference type="SUPFAM" id="SSF48600">
    <property type="entry name" value="Chorismate mutase II"/>
    <property type="match status" value="1"/>
</dbReference>
<keyword evidence="3" id="KW-1185">Reference proteome</keyword>
<gene>
    <name evidence="2" type="ORF">EV192_107521</name>
</gene>
<protein>
    <submittedName>
        <fullName evidence="2">Chorismate mutase</fullName>
    </submittedName>
</protein>
<organism evidence="2 3">
    <name type="scientific">Actinocrispum wychmicini</name>
    <dbReference type="NCBI Taxonomy" id="1213861"/>
    <lineage>
        <taxon>Bacteria</taxon>
        <taxon>Bacillati</taxon>
        <taxon>Actinomycetota</taxon>
        <taxon>Actinomycetes</taxon>
        <taxon>Pseudonocardiales</taxon>
        <taxon>Pseudonocardiaceae</taxon>
        <taxon>Actinocrispum</taxon>
    </lineage>
</organism>
<dbReference type="Pfam" id="PF01817">
    <property type="entry name" value="CM_2"/>
    <property type="match status" value="1"/>
</dbReference>
<evidence type="ECO:0000259" key="1">
    <source>
        <dbReference type="PROSITE" id="PS51168"/>
    </source>
</evidence>
<dbReference type="GO" id="GO:0004106">
    <property type="term" value="F:chorismate mutase activity"/>
    <property type="evidence" value="ECO:0007669"/>
    <property type="project" value="InterPro"/>
</dbReference>
<dbReference type="PROSITE" id="PS51168">
    <property type="entry name" value="CHORISMATE_MUT_2"/>
    <property type="match status" value="1"/>
</dbReference>
<dbReference type="InterPro" id="IPR002701">
    <property type="entry name" value="CM_II_prokaryot"/>
</dbReference>